<evidence type="ECO:0000256" key="1">
    <source>
        <dbReference type="SAM" id="Phobius"/>
    </source>
</evidence>
<proteinExistence type="predicted"/>
<dbReference type="EMBL" id="CAGS01000255">
    <property type="protein sequence ID" value="CCF84254.1"/>
    <property type="molecule type" value="Genomic_DNA"/>
</dbReference>
<dbReference type="Proteomes" id="UP000004221">
    <property type="component" value="Unassembled WGS sequence"/>
</dbReference>
<keyword evidence="1" id="KW-0472">Membrane</keyword>
<comment type="caution">
    <text evidence="2">The sequence shown here is derived from an EMBL/GenBank/DDBJ whole genome shotgun (WGS) entry which is preliminary data.</text>
</comment>
<protein>
    <submittedName>
        <fullName evidence="2">Lipopolysaccharide biosynthesis protein</fullName>
    </submittedName>
</protein>
<sequence>MIAQAATATLEQKSTSYFGFNPAERGAVITTVQQPLSAAANTSRQRLIFVLEVIVALFAGVLLAFLVDYLDDTLRSPEMVSAALGMPVIGIIPGGRNS</sequence>
<feature type="transmembrane region" description="Helical" evidence="1">
    <location>
        <begin position="47"/>
        <end position="67"/>
    </location>
</feature>
<keyword evidence="1" id="KW-1133">Transmembrane helix</keyword>
<evidence type="ECO:0000313" key="3">
    <source>
        <dbReference type="Proteomes" id="UP000004221"/>
    </source>
</evidence>
<accession>I4EHU2</accession>
<gene>
    <name evidence="2" type="ORF">NITHO_3280001</name>
</gene>
<dbReference type="AlphaFoldDB" id="I4EHU2"/>
<name>I4EHU2_9BACT</name>
<keyword evidence="3" id="KW-1185">Reference proteome</keyword>
<organism evidence="2 3">
    <name type="scientific">Nitrolancea hollandica Lb</name>
    <dbReference type="NCBI Taxonomy" id="1129897"/>
    <lineage>
        <taxon>Bacteria</taxon>
        <taxon>Pseudomonadati</taxon>
        <taxon>Thermomicrobiota</taxon>
        <taxon>Thermomicrobia</taxon>
        <taxon>Sphaerobacterales</taxon>
        <taxon>Sphaerobacterineae</taxon>
        <taxon>Sphaerobacteraceae</taxon>
        <taxon>Nitrolancea</taxon>
    </lineage>
</organism>
<keyword evidence="1" id="KW-0812">Transmembrane</keyword>
<evidence type="ECO:0000313" key="2">
    <source>
        <dbReference type="EMBL" id="CCF84254.1"/>
    </source>
</evidence>
<reference evidence="2 3" key="1">
    <citation type="journal article" date="2012" name="ISME J.">
        <title>Nitrification expanded: discovery, physiology and genomics of a nitrite-oxidizing bacterium from the phylum Chloroflexi.</title>
        <authorList>
            <person name="Sorokin D.Y."/>
            <person name="Lucker S."/>
            <person name="Vejmelkova D."/>
            <person name="Kostrikina N.A."/>
            <person name="Kleerebezem R."/>
            <person name="Rijpstra W.I."/>
            <person name="Damste J.S."/>
            <person name="Le Paslier D."/>
            <person name="Muyzer G."/>
            <person name="Wagner M."/>
            <person name="van Loosdrecht M.C."/>
            <person name="Daims H."/>
        </authorList>
    </citation>
    <scope>NUCLEOTIDE SEQUENCE [LARGE SCALE GENOMIC DNA]</scope>
    <source>
        <strain evidence="3">none</strain>
    </source>
</reference>